<dbReference type="EMBL" id="FUZA01000001">
    <property type="protein sequence ID" value="SKB57473.1"/>
    <property type="molecule type" value="Genomic_DNA"/>
</dbReference>
<dbReference type="CDD" id="cd06260">
    <property type="entry name" value="DUF820-like"/>
    <property type="match status" value="1"/>
</dbReference>
<proteinExistence type="predicted"/>
<protein>
    <submittedName>
        <fullName evidence="2">Endonuclease, Uma2 family (Restriction endonuclease fold)</fullName>
    </submittedName>
</protein>
<dbReference type="OrthoDB" id="668969at2"/>
<evidence type="ECO:0000313" key="2">
    <source>
        <dbReference type="EMBL" id="SKB57473.1"/>
    </source>
</evidence>
<accession>A0A1T5CDN3</accession>
<gene>
    <name evidence="2" type="ORF">SAMN05660293_01139</name>
</gene>
<sequence>MIAQTIKMYSEKEYLELEREAEYKSEYYQGEIFAMAGASPNHNRILGNISGECYIALKGKSCQSFSSDMRLHIPQNGLYTYPDLLVVCGKLEFADKDKDTLLNPSTIIEVLSKTTSAYDRGNKFRLYRSIPTLTEYILVDSLSVSVEVFRKDGKGIWYLAMETNNIEDRIALPNLNLQLNLSDIYARTSGLI</sequence>
<dbReference type="Pfam" id="PF05685">
    <property type="entry name" value="Uma2"/>
    <property type="match status" value="1"/>
</dbReference>
<dbReference type="Gene3D" id="3.90.1570.10">
    <property type="entry name" value="tt1808, chain A"/>
    <property type="match status" value="1"/>
</dbReference>
<reference evidence="3" key="1">
    <citation type="submission" date="2017-02" db="EMBL/GenBank/DDBJ databases">
        <authorList>
            <person name="Varghese N."/>
            <person name="Submissions S."/>
        </authorList>
    </citation>
    <scope>NUCLEOTIDE SEQUENCE [LARGE SCALE GENOMIC DNA]</scope>
    <source>
        <strain evidence="3">DSM 22270</strain>
    </source>
</reference>
<feature type="domain" description="Putative restriction endonuclease" evidence="1">
    <location>
        <begin position="13"/>
        <end position="175"/>
    </location>
</feature>
<evidence type="ECO:0000313" key="3">
    <source>
        <dbReference type="Proteomes" id="UP000190897"/>
    </source>
</evidence>
<dbReference type="InterPro" id="IPR012296">
    <property type="entry name" value="Nuclease_put_TT1808"/>
</dbReference>
<dbReference type="RefSeq" id="WP_082213638.1">
    <property type="nucleotide sequence ID" value="NZ_FUZA01000001.1"/>
</dbReference>
<organism evidence="2 3">
    <name type="scientific">Dyadobacter psychrophilus</name>
    <dbReference type="NCBI Taxonomy" id="651661"/>
    <lineage>
        <taxon>Bacteria</taxon>
        <taxon>Pseudomonadati</taxon>
        <taxon>Bacteroidota</taxon>
        <taxon>Cytophagia</taxon>
        <taxon>Cytophagales</taxon>
        <taxon>Spirosomataceae</taxon>
        <taxon>Dyadobacter</taxon>
    </lineage>
</organism>
<evidence type="ECO:0000259" key="1">
    <source>
        <dbReference type="Pfam" id="PF05685"/>
    </source>
</evidence>
<dbReference type="SUPFAM" id="SSF52980">
    <property type="entry name" value="Restriction endonuclease-like"/>
    <property type="match status" value="1"/>
</dbReference>
<name>A0A1T5CDN3_9BACT</name>
<keyword evidence="2" id="KW-0378">Hydrolase</keyword>
<dbReference type="STRING" id="651661.SAMN05660293_01139"/>
<dbReference type="GO" id="GO:0004519">
    <property type="term" value="F:endonuclease activity"/>
    <property type="evidence" value="ECO:0007669"/>
    <property type="project" value="UniProtKB-KW"/>
</dbReference>
<dbReference type="InterPro" id="IPR008538">
    <property type="entry name" value="Uma2"/>
</dbReference>
<keyword evidence="3" id="KW-1185">Reference proteome</keyword>
<keyword evidence="2" id="KW-0540">Nuclease</keyword>
<dbReference type="InterPro" id="IPR011335">
    <property type="entry name" value="Restrct_endonuc-II-like"/>
</dbReference>
<dbReference type="AlphaFoldDB" id="A0A1T5CDN3"/>
<keyword evidence="2" id="KW-0255">Endonuclease</keyword>
<dbReference type="Proteomes" id="UP000190897">
    <property type="component" value="Unassembled WGS sequence"/>
</dbReference>
<dbReference type="PANTHER" id="PTHR36558:SF1">
    <property type="entry name" value="RESTRICTION ENDONUCLEASE DOMAIN-CONTAINING PROTEIN-RELATED"/>
    <property type="match status" value="1"/>
</dbReference>
<dbReference type="PANTHER" id="PTHR36558">
    <property type="entry name" value="GLR1098 PROTEIN"/>
    <property type="match status" value="1"/>
</dbReference>